<sequence length="337" mass="40084">MVDYHALEPKPIQTLQVNHTSFVYQYYLEQLKSYDRKMAIMRTKDFCMDQQSMDKEEQIATLEFLYMNDYMDELSHLIGHHSLDHEVHLIYGILLNRFGDGQFNPPLMWLKSLQFSHPSLHCLHQLIIVYRYFDLKKYSGLDAYLEKCDEALQKVNEPLALYYFELRYHELLFNHYWKTNNSLLARRYAYKIINKELSPRKTTMVQHHLALTYVFESYETSMDHAVKALHIAEEYNLTKHIISIKDRTIPFISAFHRVTDDVTTPDFVETAHLEIAREQYVPAIRMLKSLDTLTPFQESYLGFALKDKGMLKNAHQRFLKESGDLFFAQLPELYLER</sequence>
<dbReference type="RefSeq" id="WP_181473805.1">
    <property type="nucleotide sequence ID" value="NZ_JACEFG010000004.1"/>
</dbReference>
<dbReference type="EMBL" id="JACEFG010000004">
    <property type="protein sequence ID" value="MBA2176752.1"/>
    <property type="molecule type" value="Genomic_DNA"/>
</dbReference>
<accession>A0A838CX82</accession>
<proteinExistence type="predicted"/>
<organism evidence="1 2">
    <name type="scientific">Halobacillus locisalis</name>
    <dbReference type="NCBI Taxonomy" id="220753"/>
    <lineage>
        <taxon>Bacteria</taxon>
        <taxon>Bacillati</taxon>
        <taxon>Bacillota</taxon>
        <taxon>Bacilli</taxon>
        <taxon>Bacillales</taxon>
        <taxon>Bacillaceae</taxon>
        <taxon>Halobacillus</taxon>
    </lineage>
</organism>
<dbReference type="Proteomes" id="UP000571017">
    <property type="component" value="Unassembled WGS sequence"/>
</dbReference>
<dbReference type="InterPro" id="IPR047705">
    <property type="entry name" value="AimR-like"/>
</dbReference>
<evidence type="ECO:0000313" key="1">
    <source>
        <dbReference type="EMBL" id="MBA2176752.1"/>
    </source>
</evidence>
<keyword evidence="2" id="KW-1185">Reference proteome</keyword>
<dbReference type="NCBIfam" id="NF038310">
    <property type="entry name" value="lysogeny_AimR"/>
    <property type="match status" value="1"/>
</dbReference>
<dbReference type="Pfam" id="PF22871">
    <property type="entry name" value="AimR"/>
    <property type="match status" value="1"/>
</dbReference>
<comment type="caution">
    <text evidence="1">The sequence shown here is derived from an EMBL/GenBank/DDBJ whole genome shotgun (WGS) entry which is preliminary data.</text>
</comment>
<evidence type="ECO:0000313" key="2">
    <source>
        <dbReference type="Proteomes" id="UP000571017"/>
    </source>
</evidence>
<protein>
    <submittedName>
        <fullName evidence="1">Uncharacterized protein</fullName>
    </submittedName>
</protein>
<reference evidence="1 2" key="1">
    <citation type="journal article" date="2004" name="Extremophiles">
        <title>Halobacillus locisalis sp. nov., a halophilic bacterium isolated from a marine solar saltern of the Yellow Sea in Korea.</title>
        <authorList>
            <person name="Yoon J.H."/>
            <person name="Kang K.H."/>
            <person name="Oh T.K."/>
            <person name="Park Y.H."/>
        </authorList>
    </citation>
    <scope>NUCLEOTIDE SEQUENCE [LARGE SCALE GENOMIC DNA]</scope>
    <source>
        <strain evidence="1 2">KCTC 3788</strain>
    </source>
</reference>
<gene>
    <name evidence="1" type="ORF">H0266_17825</name>
</gene>
<name>A0A838CX82_9BACI</name>
<dbReference type="AlphaFoldDB" id="A0A838CX82"/>